<keyword evidence="2" id="KW-0812">Transmembrane</keyword>
<reference evidence="3 4" key="1">
    <citation type="submission" date="2019-06" db="EMBL/GenBank/DDBJ databases">
        <title>Genome sequence of Rhodobacteraceae bacterium D4M1.</title>
        <authorList>
            <person name="Cao J."/>
        </authorList>
    </citation>
    <scope>NUCLEOTIDE SEQUENCE [LARGE SCALE GENOMIC DNA]</scope>
    <source>
        <strain evidence="3 4">D4M1</strain>
        <plasmid evidence="4">pd4m1d</plasmid>
    </source>
</reference>
<dbReference type="KEGG" id="ppru:FDP22_23220"/>
<gene>
    <name evidence="3" type="ORF">FDP22_23220</name>
</gene>
<organism evidence="3 4">
    <name type="scientific">Paroceanicella profunda</name>
    <dbReference type="NCBI Taxonomy" id="2579971"/>
    <lineage>
        <taxon>Bacteria</taxon>
        <taxon>Pseudomonadati</taxon>
        <taxon>Pseudomonadota</taxon>
        <taxon>Alphaproteobacteria</taxon>
        <taxon>Rhodobacterales</taxon>
        <taxon>Paracoccaceae</taxon>
        <taxon>Paroceanicella</taxon>
    </lineage>
</organism>
<keyword evidence="4" id="KW-1185">Reference proteome</keyword>
<feature type="transmembrane region" description="Helical" evidence="2">
    <location>
        <begin position="32"/>
        <end position="52"/>
    </location>
</feature>
<sequence length="89" mass="9461">MHAFPFRLLLSAYGSAAILALASWWVGLPGLAAALLFWLSGAGFVFLLPVVFPDICPPRRARSAEDGAPPLVPRGGWAPQSEPAHRPEG</sequence>
<feature type="region of interest" description="Disordered" evidence="1">
    <location>
        <begin position="61"/>
        <end position="89"/>
    </location>
</feature>
<dbReference type="RefSeq" id="WP_138578594.1">
    <property type="nucleotide sequence ID" value="NZ_CP040822.1"/>
</dbReference>
<accession>A0A5B8G3R9</accession>
<dbReference type="AlphaFoldDB" id="A0A5B8G3R9"/>
<evidence type="ECO:0000256" key="2">
    <source>
        <dbReference type="SAM" id="Phobius"/>
    </source>
</evidence>
<keyword evidence="2" id="KW-0472">Membrane</keyword>
<evidence type="ECO:0000313" key="3">
    <source>
        <dbReference type="EMBL" id="QDL94784.1"/>
    </source>
</evidence>
<proteinExistence type="predicted"/>
<keyword evidence="2" id="KW-1133">Transmembrane helix</keyword>
<dbReference type="Proteomes" id="UP000305888">
    <property type="component" value="Plasmid pD4M1D"/>
</dbReference>
<dbReference type="OrthoDB" id="9865739at2"/>
<evidence type="ECO:0000256" key="1">
    <source>
        <dbReference type="SAM" id="MobiDB-lite"/>
    </source>
</evidence>
<dbReference type="EMBL" id="CP040822">
    <property type="protein sequence ID" value="QDL94784.1"/>
    <property type="molecule type" value="Genomic_DNA"/>
</dbReference>
<name>A0A5B8G3R9_9RHOB</name>
<evidence type="ECO:0000313" key="4">
    <source>
        <dbReference type="Proteomes" id="UP000305888"/>
    </source>
</evidence>
<geneLocation type="plasmid" evidence="4">
    <name>pd4m1d</name>
</geneLocation>
<protein>
    <submittedName>
        <fullName evidence="3">Uncharacterized protein</fullName>
    </submittedName>
</protein>
<keyword evidence="3" id="KW-0614">Plasmid</keyword>